<dbReference type="AlphaFoldDB" id="A0A6N9NMG7"/>
<organism evidence="2 3">
    <name type="scientific">Acidiluteibacter ferrifornacis</name>
    <dbReference type="NCBI Taxonomy" id="2692424"/>
    <lineage>
        <taxon>Bacteria</taxon>
        <taxon>Pseudomonadati</taxon>
        <taxon>Bacteroidota</taxon>
        <taxon>Flavobacteriia</taxon>
        <taxon>Flavobacteriales</taxon>
        <taxon>Cryomorphaceae</taxon>
        <taxon>Acidiluteibacter</taxon>
    </lineage>
</organism>
<keyword evidence="1" id="KW-0472">Membrane</keyword>
<evidence type="ECO:0000313" key="2">
    <source>
        <dbReference type="EMBL" id="NBG65765.1"/>
    </source>
</evidence>
<protein>
    <submittedName>
        <fullName evidence="2">Uncharacterized protein</fullName>
    </submittedName>
</protein>
<sequence length="54" mass="6471">MKRMSPTRFLALILFTFGITYLEFDDLTFTNNIRPYIMLLIGLLVFLYSFKRSK</sequence>
<reference evidence="2 3" key="1">
    <citation type="submission" date="2019-12" db="EMBL/GenBank/DDBJ databases">
        <authorList>
            <person name="Zhao J."/>
        </authorList>
    </citation>
    <scope>NUCLEOTIDE SEQUENCE [LARGE SCALE GENOMIC DNA]</scope>
    <source>
        <strain evidence="2 3">S-15</strain>
    </source>
</reference>
<keyword evidence="1" id="KW-0812">Transmembrane</keyword>
<proteinExistence type="predicted"/>
<evidence type="ECO:0000313" key="3">
    <source>
        <dbReference type="Proteomes" id="UP000470771"/>
    </source>
</evidence>
<accession>A0A6N9NMG7</accession>
<evidence type="ECO:0000256" key="1">
    <source>
        <dbReference type="SAM" id="Phobius"/>
    </source>
</evidence>
<comment type="caution">
    <text evidence="2">The sequence shown here is derived from an EMBL/GenBank/DDBJ whole genome shotgun (WGS) entry which is preliminary data.</text>
</comment>
<keyword evidence="3" id="KW-1185">Reference proteome</keyword>
<keyword evidence="1" id="KW-1133">Transmembrane helix</keyword>
<dbReference type="RefSeq" id="WP_160632704.1">
    <property type="nucleotide sequence ID" value="NZ_WWNE01000005.1"/>
</dbReference>
<dbReference type="EMBL" id="WWNE01000005">
    <property type="protein sequence ID" value="NBG65765.1"/>
    <property type="molecule type" value="Genomic_DNA"/>
</dbReference>
<name>A0A6N9NMG7_9FLAO</name>
<feature type="transmembrane region" description="Helical" evidence="1">
    <location>
        <begin position="34"/>
        <end position="50"/>
    </location>
</feature>
<gene>
    <name evidence="2" type="ORF">GQN54_06520</name>
</gene>
<dbReference type="Proteomes" id="UP000470771">
    <property type="component" value="Unassembled WGS sequence"/>
</dbReference>